<protein>
    <submittedName>
        <fullName evidence="1">Uncharacterized protein</fullName>
    </submittedName>
</protein>
<keyword evidence="2" id="KW-1185">Reference proteome</keyword>
<accession>A0A067QFE4</accession>
<gene>
    <name evidence="1" type="ORF">JAAARDRAFT_91404</name>
</gene>
<reference evidence="2" key="1">
    <citation type="journal article" date="2014" name="Proc. Natl. Acad. Sci. U.S.A.">
        <title>Extensive sampling of basidiomycete genomes demonstrates inadequacy of the white-rot/brown-rot paradigm for wood decay fungi.</title>
        <authorList>
            <person name="Riley R."/>
            <person name="Salamov A.A."/>
            <person name="Brown D.W."/>
            <person name="Nagy L.G."/>
            <person name="Floudas D."/>
            <person name="Held B.W."/>
            <person name="Levasseur A."/>
            <person name="Lombard V."/>
            <person name="Morin E."/>
            <person name="Otillar R."/>
            <person name="Lindquist E.A."/>
            <person name="Sun H."/>
            <person name="LaButti K.M."/>
            <person name="Schmutz J."/>
            <person name="Jabbour D."/>
            <person name="Luo H."/>
            <person name="Baker S.E."/>
            <person name="Pisabarro A.G."/>
            <person name="Walton J.D."/>
            <person name="Blanchette R.A."/>
            <person name="Henrissat B."/>
            <person name="Martin F."/>
            <person name="Cullen D."/>
            <person name="Hibbett D.S."/>
            <person name="Grigoriev I.V."/>
        </authorList>
    </citation>
    <scope>NUCLEOTIDE SEQUENCE [LARGE SCALE GENOMIC DNA]</scope>
    <source>
        <strain evidence="2">MUCL 33604</strain>
    </source>
</reference>
<evidence type="ECO:0000313" key="2">
    <source>
        <dbReference type="Proteomes" id="UP000027265"/>
    </source>
</evidence>
<dbReference type="EMBL" id="KL197713">
    <property type="protein sequence ID" value="KDQ61326.1"/>
    <property type="molecule type" value="Genomic_DNA"/>
</dbReference>
<name>A0A067QFE4_9AGAM</name>
<organism evidence="1 2">
    <name type="scientific">Jaapia argillacea MUCL 33604</name>
    <dbReference type="NCBI Taxonomy" id="933084"/>
    <lineage>
        <taxon>Eukaryota</taxon>
        <taxon>Fungi</taxon>
        <taxon>Dikarya</taxon>
        <taxon>Basidiomycota</taxon>
        <taxon>Agaricomycotina</taxon>
        <taxon>Agaricomycetes</taxon>
        <taxon>Agaricomycetidae</taxon>
        <taxon>Jaapiales</taxon>
        <taxon>Jaapiaceae</taxon>
        <taxon>Jaapia</taxon>
    </lineage>
</organism>
<dbReference type="AlphaFoldDB" id="A0A067QFE4"/>
<dbReference type="Proteomes" id="UP000027265">
    <property type="component" value="Unassembled WGS sequence"/>
</dbReference>
<dbReference type="OrthoDB" id="1862401at2759"/>
<evidence type="ECO:0000313" key="1">
    <source>
        <dbReference type="EMBL" id="KDQ61326.1"/>
    </source>
</evidence>
<dbReference type="HOGENOM" id="CLU_131282_0_0_1"/>
<feature type="non-terminal residue" evidence="1">
    <location>
        <position position="149"/>
    </location>
</feature>
<dbReference type="InParanoid" id="A0A067QFE4"/>
<proteinExistence type="predicted"/>
<sequence>KLSLQDCVTAYMVTVLNRCSDVAIRSITNAASYRHLKTKFIDPDVAGNAIYIIKSSTFEPADLTNATRIGEAIRDSIERSRSPTFVEQWMSVASYLMLSAANSGRSIFFAPESEVLSVNSNLALDWRSIDFGAPGSRSQFFTAGVSNHY</sequence>
<feature type="non-terminal residue" evidence="1">
    <location>
        <position position="1"/>
    </location>
</feature>